<dbReference type="AlphaFoldDB" id="A0A060ZTJ5"/>
<sequence>MSRPLRALAATLIGVGTAVSLTGCVSTTLPGSAAGADKLPPSITKDKQLKVALSPDFPPMEYRDDKTNALSGVDVELARALGKKLGLKVIFEEQRFDQLMNSVATSRVDMVMSGISDTVERQQTVDFVDYFKTVGRLYTLPKRAADFRGRQDVCGKKLAVSKTTDYYGQALEFNKKYCTGAGRPAIRILPTDSGAAARLQLEQNRADVAIQGGENLAFFDRTEPGRFRAVLQPLPAKPFAVVVKKDDKAMAALVTKGFDKLWADGTYQRILKESRMSYGATRPTFNGVKN</sequence>
<dbReference type="EMBL" id="JAGGLR010000038">
    <property type="protein sequence ID" value="MBP2068208.1"/>
    <property type="molecule type" value="Genomic_DNA"/>
</dbReference>
<dbReference type="HOGENOM" id="CLU_019602_18_1_11"/>
<dbReference type="GeneID" id="32467647"/>
<gene>
    <name evidence="4" type="ORF">J2Z30_009277</name>
    <name evidence="3" type="ORF">SIRAN5780</name>
</gene>
<evidence type="ECO:0000259" key="2">
    <source>
        <dbReference type="SMART" id="SM00062"/>
    </source>
</evidence>
<keyword evidence="5" id="KW-1185">Reference proteome</keyword>
<reference evidence="4 5" key="2">
    <citation type="submission" date="2021-03" db="EMBL/GenBank/DDBJ databases">
        <title>Genomic Encyclopedia of Type Strains, Phase IV (KMG-IV): sequencing the most valuable type-strain genomes for metagenomic binning, comparative biology and taxonomic classification.</title>
        <authorList>
            <person name="Goeker M."/>
        </authorList>
    </citation>
    <scope>NUCLEOTIDE SEQUENCE [LARGE SCALE GENOMIC DNA]</scope>
    <source>
        <strain evidence="4 5">DSM 41954</strain>
    </source>
</reference>
<evidence type="ECO:0000313" key="4">
    <source>
        <dbReference type="EMBL" id="MBP2068208.1"/>
    </source>
</evidence>
<dbReference type="Gene3D" id="3.40.190.10">
    <property type="entry name" value="Periplasmic binding protein-like II"/>
    <property type="match status" value="2"/>
</dbReference>
<dbReference type="SMART" id="SM00062">
    <property type="entry name" value="PBPb"/>
    <property type="match status" value="1"/>
</dbReference>
<accession>A0A060ZTJ5</accession>
<dbReference type="PANTHER" id="PTHR35936:SF17">
    <property type="entry name" value="ARGININE-BINDING EXTRACELLULAR PROTEIN ARTP"/>
    <property type="match status" value="1"/>
</dbReference>
<dbReference type="InterPro" id="IPR001638">
    <property type="entry name" value="Solute-binding_3/MltF_N"/>
</dbReference>
<proteinExistence type="predicted"/>
<evidence type="ECO:0000313" key="5">
    <source>
        <dbReference type="Proteomes" id="UP000756710"/>
    </source>
</evidence>
<protein>
    <submittedName>
        <fullName evidence="3">ABC-type transporter, periplasmic subunit family3</fullName>
    </submittedName>
    <submittedName>
        <fullName evidence="4">Polar amino acid transport system substrate-binding protein</fullName>
    </submittedName>
</protein>
<evidence type="ECO:0000313" key="3">
    <source>
        <dbReference type="EMBL" id="CDR09151.1"/>
    </source>
</evidence>
<dbReference type="EMBL" id="LK022848">
    <property type="protein sequence ID" value="CDR09151.1"/>
    <property type="molecule type" value="Genomic_DNA"/>
</dbReference>
<dbReference type="PANTHER" id="PTHR35936">
    <property type="entry name" value="MEMBRANE-BOUND LYTIC MUREIN TRANSGLYCOSYLASE F"/>
    <property type="match status" value="1"/>
</dbReference>
<keyword evidence="1" id="KW-0732">Signal</keyword>
<dbReference type="Proteomes" id="UP000756710">
    <property type="component" value="Unassembled WGS sequence"/>
</dbReference>
<dbReference type="SUPFAM" id="SSF53850">
    <property type="entry name" value="Periplasmic binding protein-like II"/>
    <property type="match status" value="1"/>
</dbReference>
<feature type="domain" description="Solute-binding protein family 3/N-terminal" evidence="2">
    <location>
        <begin position="48"/>
        <end position="274"/>
    </location>
</feature>
<dbReference type="PROSITE" id="PS51257">
    <property type="entry name" value="PROKAR_LIPOPROTEIN"/>
    <property type="match status" value="1"/>
</dbReference>
<dbReference type="RefSeq" id="WP_052701520.1">
    <property type="nucleotide sequence ID" value="NZ_BAABDR010000039.1"/>
</dbReference>
<reference evidence="3" key="1">
    <citation type="submission" date="2014-05" db="EMBL/GenBank/DDBJ databases">
        <authorList>
            <person name="Horn Fabian"/>
        </authorList>
    </citation>
    <scope>NUCLEOTIDE SEQUENCE</scope>
</reference>
<organism evidence="3">
    <name type="scientific">Streptomyces iranensis</name>
    <dbReference type="NCBI Taxonomy" id="576784"/>
    <lineage>
        <taxon>Bacteria</taxon>
        <taxon>Bacillati</taxon>
        <taxon>Actinomycetota</taxon>
        <taxon>Actinomycetes</taxon>
        <taxon>Kitasatosporales</taxon>
        <taxon>Streptomycetaceae</taxon>
        <taxon>Streptomyces</taxon>
        <taxon>Streptomyces violaceusniger group</taxon>
    </lineage>
</organism>
<name>A0A060ZTJ5_9ACTN</name>
<dbReference type="Pfam" id="PF00497">
    <property type="entry name" value="SBP_bac_3"/>
    <property type="match status" value="1"/>
</dbReference>
<evidence type="ECO:0000256" key="1">
    <source>
        <dbReference type="ARBA" id="ARBA00022729"/>
    </source>
</evidence>